<keyword evidence="1" id="KW-0732">Signal</keyword>
<dbReference type="InterPro" id="IPR007055">
    <property type="entry name" value="BON_dom"/>
</dbReference>
<evidence type="ECO:0000259" key="2">
    <source>
        <dbReference type="PROSITE" id="PS50914"/>
    </source>
</evidence>
<dbReference type="Pfam" id="PF04972">
    <property type="entry name" value="BON"/>
    <property type="match status" value="1"/>
</dbReference>
<dbReference type="RefSeq" id="WP_180308477.1">
    <property type="nucleotide sequence ID" value="NZ_CP058952.1"/>
</dbReference>
<evidence type="ECO:0000256" key="1">
    <source>
        <dbReference type="SAM" id="SignalP"/>
    </source>
</evidence>
<dbReference type="AlphaFoldDB" id="A0A7D5V9C5"/>
<gene>
    <name evidence="3" type="ORF">HZU75_07325</name>
</gene>
<reference evidence="3 4" key="1">
    <citation type="journal article" date="2016" name="Int. J. Syst. Evol. Microbiol.">
        <title>Chitinibacter fontanus sp. nov., isolated from a spring.</title>
        <authorList>
            <person name="Sheu S.Y."/>
            <person name="Li Y.S."/>
            <person name="Young C.C."/>
            <person name="Chen W.M."/>
        </authorList>
    </citation>
    <scope>NUCLEOTIDE SEQUENCE [LARGE SCALE GENOMIC DNA]</scope>
    <source>
        <strain evidence="3 4">STM-7</strain>
    </source>
</reference>
<protein>
    <submittedName>
        <fullName evidence="3">BON domain-containing protein</fullName>
    </submittedName>
</protein>
<dbReference type="Proteomes" id="UP000510822">
    <property type="component" value="Chromosome"/>
</dbReference>
<evidence type="ECO:0000313" key="4">
    <source>
        <dbReference type="Proteomes" id="UP000510822"/>
    </source>
</evidence>
<dbReference type="KEGG" id="cfon:HZU75_07325"/>
<dbReference type="EMBL" id="CP058952">
    <property type="protein sequence ID" value="QLI81351.1"/>
    <property type="molecule type" value="Genomic_DNA"/>
</dbReference>
<name>A0A7D5V9C5_9NEIS</name>
<keyword evidence="4" id="KW-1185">Reference proteome</keyword>
<feature type="chain" id="PRO_5028891109" evidence="1">
    <location>
        <begin position="22"/>
        <end position="96"/>
    </location>
</feature>
<accession>A0A7D5V9C5</accession>
<dbReference type="PROSITE" id="PS50914">
    <property type="entry name" value="BON"/>
    <property type="match status" value="1"/>
</dbReference>
<feature type="domain" description="BON" evidence="2">
    <location>
        <begin position="27"/>
        <end position="96"/>
    </location>
</feature>
<organism evidence="3 4">
    <name type="scientific">Chitinibacter fontanus</name>
    <dbReference type="NCBI Taxonomy" id="1737446"/>
    <lineage>
        <taxon>Bacteria</taxon>
        <taxon>Pseudomonadati</taxon>
        <taxon>Pseudomonadota</taxon>
        <taxon>Betaproteobacteria</taxon>
        <taxon>Neisseriales</taxon>
        <taxon>Chitinibacteraceae</taxon>
        <taxon>Chitinibacter</taxon>
    </lineage>
</organism>
<dbReference type="Gene3D" id="3.30.1340.30">
    <property type="match status" value="1"/>
</dbReference>
<proteinExistence type="predicted"/>
<sequence length="96" mass="10264">MKRTALIAILLAAATFNTAQASDVACVWGCLAMKTKAALDADPSLKPFDIQVKAVDTYDVKLSGSVNEGEQMAQAGMIAEQIKGIKFVFNDIMPKN</sequence>
<evidence type="ECO:0000313" key="3">
    <source>
        <dbReference type="EMBL" id="QLI81351.1"/>
    </source>
</evidence>
<feature type="signal peptide" evidence="1">
    <location>
        <begin position="1"/>
        <end position="21"/>
    </location>
</feature>